<dbReference type="InterPro" id="IPR000055">
    <property type="entry name" value="Restrct_endonuc_typeI_TRD"/>
</dbReference>
<dbReference type="Gene3D" id="3.90.220.20">
    <property type="entry name" value="DNA methylase specificity domains"/>
    <property type="match status" value="2"/>
</dbReference>
<dbReference type="CDD" id="cd17521">
    <property type="entry name" value="RMtype1_S_Sau13435ORF2165P_TRD2-CR2_like"/>
    <property type="match status" value="1"/>
</dbReference>
<comment type="caution">
    <text evidence="6">The sequence shown here is derived from an EMBL/GenBank/DDBJ whole genome shotgun (WGS) entry which is preliminary data.</text>
</comment>
<dbReference type="RefSeq" id="WP_102562029.1">
    <property type="nucleotide sequence ID" value="NZ_CAWNUI010000092.1"/>
</dbReference>
<dbReference type="Proteomes" id="UP001177935">
    <property type="component" value="Unassembled WGS sequence"/>
</dbReference>
<protein>
    <submittedName>
        <fullName evidence="6">Restriction endonuclease subunit S</fullName>
        <ecNumber evidence="6">3.1.21.-</ecNumber>
    </submittedName>
</protein>
<dbReference type="EC" id="3.1.21.-" evidence="6"/>
<feature type="domain" description="Type I restriction modification DNA specificity" evidence="5">
    <location>
        <begin position="5"/>
        <end position="181"/>
    </location>
</feature>
<dbReference type="InterPro" id="IPR051212">
    <property type="entry name" value="Type-I_RE_S_subunit"/>
</dbReference>
<keyword evidence="6" id="KW-0540">Nuclease</keyword>
<dbReference type="EMBL" id="JAUYVL010000004">
    <property type="protein sequence ID" value="MDP2501058.1"/>
    <property type="molecule type" value="Genomic_DNA"/>
</dbReference>
<dbReference type="Pfam" id="PF01420">
    <property type="entry name" value="Methylase_S"/>
    <property type="match status" value="2"/>
</dbReference>
<keyword evidence="4" id="KW-0175">Coiled coil</keyword>
<dbReference type="PANTHER" id="PTHR43140">
    <property type="entry name" value="TYPE-1 RESTRICTION ENZYME ECOKI SPECIFICITY PROTEIN"/>
    <property type="match status" value="1"/>
</dbReference>
<evidence type="ECO:0000313" key="6">
    <source>
        <dbReference type="EMBL" id="MDP2501058.1"/>
    </source>
</evidence>
<keyword evidence="2" id="KW-0680">Restriction system</keyword>
<evidence type="ECO:0000313" key="7">
    <source>
        <dbReference type="Proteomes" id="UP001177935"/>
    </source>
</evidence>
<reference evidence="6" key="1">
    <citation type="submission" date="2023-07" db="EMBL/GenBank/DDBJ databases">
        <title>Genome content predicts the carbon catabolic preferences of heterotrophic bacteria.</title>
        <authorList>
            <person name="Gralka M."/>
        </authorList>
    </citation>
    <scope>NUCLEOTIDE SEQUENCE</scope>
    <source>
        <strain evidence="6">6E02</strain>
    </source>
</reference>
<gene>
    <name evidence="6" type="ORF">Q8W42_10085</name>
</gene>
<dbReference type="SUPFAM" id="SSF116734">
    <property type="entry name" value="DNA methylase specificity domain"/>
    <property type="match status" value="2"/>
</dbReference>
<dbReference type="GO" id="GO:0004519">
    <property type="term" value="F:endonuclease activity"/>
    <property type="evidence" value="ECO:0007669"/>
    <property type="project" value="UniProtKB-KW"/>
</dbReference>
<comment type="similarity">
    <text evidence="1">Belongs to the type-I restriction system S methylase family.</text>
</comment>
<feature type="domain" description="Type I restriction modification DNA specificity" evidence="5">
    <location>
        <begin position="235"/>
        <end position="391"/>
    </location>
</feature>
<sequence>MSELPKGWAEVSIDDITSDVSYGVTAKSDPFEGDLQLLRITDIQDNRVDWSSVPYCKYESKYESSRLKDNDIVVARTGATVGKSFLIEHAVEDSVYASYLIRLRLTKGTLPKYLAKFLYTPSYWQQISEQKAGIGQPNVNGTKLKTLKMPLAPLAEQKRIVEKLDEVLAQVDTIKARLDGIPDLLKRFRQSVLASAVSGKLTEEWRGEDESFGKQVKLGELLKDGPQNGLYKPSRFYGDGTKIFRIDSFYDGELVDWETIKRVDLEEQEVDKYRVNIDDVLVNRVNSIEYLGKCALVRELPENAVFESNIMRMSIDTEKALPAFVTTFLRSIVGLQELRKNAKLAVNQASINQTDVKNCLLQLPKIEEQKEIVRLVDQYFTFADTIETQVKKAQARVDNLTQSILAKAFRGELVAQDPNDEPADKLLERIAEARKEAEALAKAVKKAEAAKKRAAKSA</sequence>
<dbReference type="GO" id="GO:0009307">
    <property type="term" value="P:DNA restriction-modification system"/>
    <property type="evidence" value="ECO:0007669"/>
    <property type="project" value="UniProtKB-KW"/>
</dbReference>
<dbReference type="GO" id="GO:0016787">
    <property type="term" value="F:hydrolase activity"/>
    <property type="evidence" value="ECO:0007669"/>
    <property type="project" value="UniProtKB-KW"/>
</dbReference>
<dbReference type="GO" id="GO:0003677">
    <property type="term" value="F:DNA binding"/>
    <property type="evidence" value="ECO:0007669"/>
    <property type="project" value="UniProtKB-KW"/>
</dbReference>
<keyword evidence="6" id="KW-0378">Hydrolase</keyword>
<accession>A0AB35MXP7</accession>
<dbReference type="AlphaFoldDB" id="A0AB35MXP7"/>
<evidence type="ECO:0000256" key="1">
    <source>
        <dbReference type="ARBA" id="ARBA00010923"/>
    </source>
</evidence>
<organism evidence="6 7">
    <name type="scientific">Vibrio splendidus</name>
    <dbReference type="NCBI Taxonomy" id="29497"/>
    <lineage>
        <taxon>Bacteria</taxon>
        <taxon>Pseudomonadati</taxon>
        <taxon>Pseudomonadota</taxon>
        <taxon>Gammaproteobacteria</taxon>
        <taxon>Vibrionales</taxon>
        <taxon>Vibrionaceae</taxon>
        <taxon>Vibrio</taxon>
    </lineage>
</organism>
<evidence type="ECO:0000256" key="2">
    <source>
        <dbReference type="ARBA" id="ARBA00022747"/>
    </source>
</evidence>
<keyword evidence="3" id="KW-0238">DNA-binding</keyword>
<evidence type="ECO:0000256" key="4">
    <source>
        <dbReference type="SAM" id="Coils"/>
    </source>
</evidence>
<dbReference type="CDD" id="cd17517">
    <property type="entry name" value="RMtype1_S_EcoKI_StySPI-TRD2-CR2_like"/>
    <property type="match status" value="1"/>
</dbReference>
<name>A0AB35MXP7_VIBSP</name>
<feature type="coiled-coil region" evidence="4">
    <location>
        <begin position="383"/>
        <end position="457"/>
    </location>
</feature>
<keyword evidence="6" id="KW-0255">Endonuclease</keyword>
<dbReference type="InterPro" id="IPR044946">
    <property type="entry name" value="Restrct_endonuc_typeI_TRD_sf"/>
</dbReference>
<evidence type="ECO:0000259" key="5">
    <source>
        <dbReference type="Pfam" id="PF01420"/>
    </source>
</evidence>
<evidence type="ECO:0000256" key="3">
    <source>
        <dbReference type="ARBA" id="ARBA00023125"/>
    </source>
</evidence>
<proteinExistence type="inferred from homology"/>
<dbReference type="PANTHER" id="PTHR43140:SF1">
    <property type="entry name" value="TYPE I RESTRICTION ENZYME ECOKI SPECIFICITY SUBUNIT"/>
    <property type="match status" value="1"/>
</dbReference>